<reference evidence="11 12" key="1">
    <citation type="submission" date="2019-03" db="EMBL/GenBank/DDBJ databases">
        <title>Genomic Encyclopedia of Type Strains, Phase IV (KMG-IV): sequencing the most valuable type-strain genomes for metagenomic binning, comparative biology and taxonomic classification.</title>
        <authorList>
            <person name="Goeker M."/>
        </authorList>
    </citation>
    <scope>NUCLEOTIDE SEQUENCE [LARGE SCALE GENOMIC DNA]</scope>
    <source>
        <strain evidence="11 12">DSM 25287</strain>
    </source>
</reference>
<dbReference type="FunFam" id="1.20.120.330:FF:000005">
    <property type="entry name" value="Bifunctional glutamine synthetase adenylyltransferase/adenylyl-removing enzyme"/>
    <property type="match status" value="1"/>
</dbReference>
<evidence type="ECO:0000256" key="7">
    <source>
        <dbReference type="HAMAP-Rule" id="MF_00802"/>
    </source>
</evidence>
<dbReference type="GO" id="GO:0016874">
    <property type="term" value="F:ligase activity"/>
    <property type="evidence" value="ECO:0007669"/>
    <property type="project" value="UniProtKB-KW"/>
</dbReference>
<accession>A0A4R2LBF3</accession>
<feature type="region of interest" description="Adenylyl removase" evidence="7">
    <location>
        <begin position="1"/>
        <end position="449"/>
    </location>
</feature>
<proteinExistence type="inferred from homology"/>
<gene>
    <name evidence="7" type="primary">glnE</name>
    <name evidence="11" type="ORF">EV699_10718</name>
</gene>
<dbReference type="HAMAP" id="MF_00802">
    <property type="entry name" value="GlnE"/>
    <property type="match status" value="1"/>
</dbReference>
<dbReference type="Proteomes" id="UP000295765">
    <property type="component" value="Unassembled WGS sequence"/>
</dbReference>
<feature type="domain" description="PII-uridylyltransferase/Glutamine-synthetase adenylyltransferase" evidence="10">
    <location>
        <begin position="836"/>
        <end position="928"/>
    </location>
</feature>
<evidence type="ECO:0000256" key="8">
    <source>
        <dbReference type="SAM" id="SignalP"/>
    </source>
</evidence>
<keyword evidence="3 7" id="KW-0547">Nucleotide-binding</keyword>
<dbReference type="Pfam" id="PF08335">
    <property type="entry name" value="GlnD_UR_UTase"/>
    <property type="match status" value="2"/>
</dbReference>
<feature type="domain" description="Glutamate-ammonia ligase adenylyltransferase repeated" evidence="9">
    <location>
        <begin position="39"/>
        <end position="285"/>
    </location>
</feature>
<dbReference type="InterPro" id="IPR043519">
    <property type="entry name" value="NT_sf"/>
</dbReference>
<keyword evidence="8" id="KW-0732">Signal</keyword>
<dbReference type="SUPFAM" id="SSF81301">
    <property type="entry name" value="Nucleotidyltransferase"/>
    <property type="match status" value="2"/>
</dbReference>
<dbReference type="NCBIfam" id="NF008292">
    <property type="entry name" value="PRK11072.1"/>
    <property type="match status" value="1"/>
</dbReference>
<evidence type="ECO:0000256" key="2">
    <source>
        <dbReference type="ARBA" id="ARBA00022695"/>
    </source>
</evidence>
<dbReference type="AlphaFoldDB" id="A0A4R2LBF3"/>
<evidence type="ECO:0000256" key="1">
    <source>
        <dbReference type="ARBA" id="ARBA00022679"/>
    </source>
</evidence>
<evidence type="ECO:0000313" key="11">
    <source>
        <dbReference type="EMBL" id="TCO81625.1"/>
    </source>
</evidence>
<evidence type="ECO:0000259" key="10">
    <source>
        <dbReference type="Pfam" id="PF08335"/>
    </source>
</evidence>
<dbReference type="GO" id="GO:0047388">
    <property type="term" value="F:[glutamine synthetase]-adenylyl-L-tyrosine phosphorylase activity"/>
    <property type="evidence" value="ECO:0007669"/>
    <property type="project" value="UniProtKB-EC"/>
</dbReference>
<dbReference type="InterPro" id="IPR023057">
    <property type="entry name" value="GlnE"/>
</dbReference>
<dbReference type="InterPro" id="IPR013546">
    <property type="entry name" value="PII_UdlTrfase/GS_AdlTrfase"/>
</dbReference>
<dbReference type="PANTHER" id="PTHR30621:SF0">
    <property type="entry name" value="BIFUNCTIONAL GLUTAMINE SYNTHETASE ADENYLYLTRANSFERASE_ADENYLYL-REMOVING ENZYME"/>
    <property type="match status" value="1"/>
</dbReference>
<keyword evidence="5 7" id="KW-0460">Magnesium</keyword>
<evidence type="ECO:0000256" key="6">
    <source>
        <dbReference type="ARBA" id="ARBA00023268"/>
    </source>
</evidence>
<dbReference type="Gene3D" id="1.20.120.330">
    <property type="entry name" value="Nucleotidyltransferases domain 2"/>
    <property type="match status" value="2"/>
</dbReference>
<sequence>MTDFTAALAALPAALRPAVAAHWEAFTAAAAPPPAARLAELARVWAGSGFVAESCTRSPELLAGLLGSGDLDRAYAAGELRARLAAQAAGAADEAALMAALRRARRREMVRIAWRDLAGHATLAETLGDLTDLADAAVDLALERAHAWEAERCGEPRGADGTPQRLVVLGMGKLGGRELNFSSDIDLIFAYPENGETDGRRCIDNQSFFTRVGQRLIRLLDAPTGDGFVFRVDMRLRPFGDSGPLVASFNAFETYYQTQGREWERYAMIKARAMAGDLAAGERLLAALRPFVFRRYLDFGAFESLRGMKALIARQVERKGLRHNVKLGPGGIREVEFIGQAFQLIYGGREPGLRVRGILAVLDYLRDTERLPAYAVARLENAYGFLRRVENRLQAWADGQTHDLPEEATGRLRLAFAMGFADWEAFSAEYRERTRFVAGQFEQVFAAPQAEDAPSAPGRETTGAWASADADEARASLAGQGFDDPERAVAALARLRASFAYRSMRAEGQERLDRLMPLLLGAAAAVAQPAQALERIVRLLEPILRRSVYLALLIENPLALSQLVKLCAASEWIAEHLARYPLLLDELLDPSDLYAPLDRQQLRAELERLLAHVPAGDQEALLDALRHFKHSCVLRVAAADVSDVLPLMVVSDHLTDIAEVVLKKCVALAWNDLVARHGTPRCVDAGEARAAAFAVIAYGKLGGIELGYGSDLDLVFLHDSRGEAQETDGARALDNPSFFSKLASRIIHMLTAHTAGGALYEVDTRLRPSGRSGLLVASLDGYAEYERREAWTWEHQALVRARAVVGPAALVERFQALRQEILGRRRDPQALRREVREMRERMRQELGAHESGMFDLKQDRGGIADIEFMVQYLVLAHAADEPILARYTDNVRQLAALEATGLLSSWSAGLLRDTYRALRKRAHYLRLQGLPDRVRADEMREHTAAAARLWHALMEVD</sequence>
<feature type="signal peptide" evidence="8">
    <location>
        <begin position="1"/>
        <end position="20"/>
    </location>
</feature>
<dbReference type="Pfam" id="PF03710">
    <property type="entry name" value="GlnE"/>
    <property type="match status" value="2"/>
</dbReference>
<dbReference type="CDD" id="cd05401">
    <property type="entry name" value="NT_GlnE_GlnD_like"/>
    <property type="match status" value="2"/>
</dbReference>
<evidence type="ECO:0000256" key="3">
    <source>
        <dbReference type="ARBA" id="ARBA00022741"/>
    </source>
</evidence>
<comment type="similarity">
    <text evidence="7">Belongs to the GlnE family.</text>
</comment>
<keyword evidence="6 7" id="KW-0511">Multifunctional enzyme</keyword>
<name>A0A4R2LBF3_9GAMM</name>
<dbReference type="EC" id="2.7.7.89" evidence="7"/>
<comment type="catalytic activity">
    <reaction evidence="7">
        <text>[glutamine synthetase]-L-tyrosine + ATP = [glutamine synthetase]-O(4)-(5'-adenylyl)-L-tyrosine + diphosphate</text>
        <dbReference type="Rhea" id="RHEA:18589"/>
        <dbReference type="Rhea" id="RHEA-COMP:10660"/>
        <dbReference type="Rhea" id="RHEA-COMP:10661"/>
        <dbReference type="ChEBI" id="CHEBI:30616"/>
        <dbReference type="ChEBI" id="CHEBI:33019"/>
        <dbReference type="ChEBI" id="CHEBI:46858"/>
        <dbReference type="ChEBI" id="CHEBI:83624"/>
        <dbReference type="EC" id="2.7.7.42"/>
    </reaction>
</comment>
<comment type="function">
    <text evidence="7">Involved in the regulation of glutamine synthetase GlnA, a key enzyme in the process to assimilate ammonia. When cellular nitrogen levels are high, the C-terminal adenylyl transferase (AT) inactivates GlnA by covalent transfer of an adenylyl group from ATP to specific tyrosine residue of GlnA, thus reducing its activity. Conversely, when nitrogen levels are low, the N-terminal adenylyl removase (AR) activates GlnA by removing the adenylyl group by phosphorolysis, increasing its activity. The regulatory region of GlnE binds the signal transduction protein PII (GlnB) which indicates the nitrogen status of the cell.</text>
</comment>
<organism evidence="11 12">
    <name type="scientific">Plasticicumulans lactativorans</name>
    <dbReference type="NCBI Taxonomy" id="1133106"/>
    <lineage>
        <taxon>Bacteria</taxon>
        <taxon>Pseudomonadati</taxon>
        <taxon>Pseudomonadota</taxon>
        <taxon>Gammaproteobacteria</taxon>
        <taxon>Candidatus Competibacteraceae</taxon>
        <taxon>Plasticicumulans</taxon>
    </lineage>
</organism>
<feature type="region of interest" description="Adenylyl transferase" evidence="7">
    <location>
        <begin position="457"/>
        <end position="957"/>
    </location>
</feature>
<keyword evidence="4 7" id="KW-0067">ATP-binding</keyword>
<comment type="caution">
    <text evidence="11">The sequence shown here is derived from an EMBL/GenBank/DDBJ whole genome shotgun (WGS) entry which is preliminary data.</text>
</comment>
<dbReference type="SUPFAM" id="SSF81593">
    <property type="entry name" value="Nucleotidyltransferase substrate binding subunit/domain"/>
    <property type="match status" value="2"/>
</dbReference>
<dbReference type="GO" id="GO:0000820">
    <property type="term" value="P:regulation of glutamine family amino acid metabolic process"/>
    <property type="evidence" value="ECO:0007669"/>
    <property type="project" value="UniProtKB-UniRule"/>
</dbReference>
<evidence type="ECO:0000259" key="9">
    <source>
        <dbReference type="Pfam" id="PF03710"/>
    </source>
</evidence>
<dbReference type="GO" id="GO:0008882">
    <property type="term" value="F:[glutamate-ammonia-ligase] adenylyltransferase activity"/>
    <property type="evidence" value="ECO:0007669"/>
    <property type="project" value="UniProtKB-UniRule"/>
</dbReference>
<dbReference type="FunFam" id="3.30.460.10:FF:000009">
    <property type="entry name" value="Bifunctional glutamine synthetase adenylyltransferase/adenylyl-removing enzyme"/>
    <property type="match status" value="2"/>
</dbReference>
<evidence type="ECO:0000256" key="4">
    <source>
        <dbReference type="ARBA" id="ARBA00022840"/>
    </source>
</evidence>
<dbReference type="EC" id="2.7.7.42" evidence="7"/>
<keyword evidence="2 7" id="KW-0548">Nucleotidyltransferase</keyword>
<feature type="chain" id="PRO_5020583996" description="Bifunctional glutamine synthetase adenylyltransferase/adenylyl-removing enzyme" evidence="8">
    <location>
        <begin position="21"/>
        <end position="957"/>
    </location>
</feature>
<feature type="domain" description="PII-uridylyltransferase/Glutamine-synthetase adenylyltransferase" evidence="10">
    <location>
        <begin position="307"/>
        <end position="445"/>
    </location>
</feature>
<dbReference type="EMBL" id="SLWY01000007">
    <property type="protein sequence ID" value="TCO81625.1"/>
    <property type="molecule type" value="Genomic_DNA"/>
</dbReference>
<dbReference type="RefSeq" id="WP_165904062.1">
    <property type="nucleotide sequence ID" value="NZ_SLWY01000007.1"/>
</dbReference>
<keyword evidence="12" id="KW-1185">Reference proteome</keyword>
<evidence type="ECO:0000313" key="12">
    <source>
        <dbReference type="Proteomes" id="UP000295765"/>
    </source>
</evidence>
<dbReference type="PANTHER" id="PTHR30621">
    <property type="entry name" value="GLUTAMINE SYNTHETASE ADENYLYLTRANSFERASE"/>
    <property type="match status" value="1"/>
</dbReference>
<keyword evidence="11" id="KW-0436">Ligase</keyword>
<dbReference type="Gene3D" id="1.20.120.1510">
    <property type="match status" value="1"/>
</dbReference>
<dbReference type="InterPro" id="IPR005190">
    <property type="entry name" value="GlnE_rpt_dom"/>
</dbReference>
<feature type="domain" description="Glutamate-ammonia ligase adenylyltransferase repeated" evidence="9">
    <location>
        <begin position="561"/>
        <end position="815"/>
    </location>
</feature>
<comment type="cofactor">
    <cofactor evidence="7">
        <name>Mg(2+)</name>
        <dbReference type="ChEBI" id="CHEBI:18420"/>
    </cofactor>
</comment>
<keyword evidence="1 7" id="KW-0808">Transferase</keyword>
<dbReference type="GO" id="GO:0005524">
    <property type="term" value="F:ATP binding"/>
    <property type="evidence" value="ECO:0007669"/>
    <property type="project" value="UniProtKB-UniRule"/>
</dbReference>
<evidence type="ECO:0000256" key="5">
    <source>
        <dbReference type="ARBA" id="ARBA00022842"/>
    </source>
</evidence>
<dbReference type="GO" id="GO:0005829">
    <property type="term" value="C:cytosol"/>
    <property type="evidence" value="ECO:0007669"/>
    <property type="project" value="TreeGrafter"/>
</dbReference>
<protein>
    <recommendedName>
        <fullName evidence="7">Bifunctional glutamine synthetase adenylyltransferase/adenylyl-removing enzyme</fullName>
    </recommendedName>
    <alternativeName>
        <fullName evidence="7">ATP:glutamine synthetase adenylyltransferase</fullName>
    </alternativeName>
    <alternativeName>
        <fullName evidence="7">ATase</fullName>
    </alternativeName>
    <domain>
        <recommendedName>
            <fullName evidence="7">Glutamine synthetase adenylyl-L-tyrosine phosphorylase</fullName>
            <ecNumber evidence="7">2.7.7.89</ecNumber>
        </recommendedName>
        <alternativeName>
            <fullName evidence="7">Adenylyl removase</fullName>
            <shortName evidence="7">AR</shortName>
            <shortName evidence="7">AT-N</shortName>
        </alternativeName>
    </domain>
    <domain>
        <recommendedName>
            <fullName evidence="7">Glutamine synthetase adenylyl transferase</fullName>
            <ecNumber evidence="7">2.7.7.42</ecNumber>
        </recommendedName>
        <alternativeName>
            <fullName evidence="7">Adenylyl transferase</fullName>
            <shortName evidence="7">AT</shortName>
            <shortName evidence="7">AT-C</shortName>
        </alternativeName>
    </domain>
</protein>
<dbReference type="GO" id="GO:0000287">
    <property type="term" value="F:magnesium ion binding"/>
    <property type="evidence" value="ECO:0007669"/>
    <property type="project" value="UniProtKB-UniRule"/>
</dbReference>
<comment type="catalytic activity">
    <reaction evidence="7">
        <text>[glutamine synthetase]-O(4)-(5'-adenylyl)-L-tyrosine + phosphate = [glutamine synthetase]-L-tyrosine + ADP</text>
        <dbReference type="Rhea" id="RHEA:43716"/>
        <dbReference type="Rhea" id="RHEA-COMP:10660"/>
        <dbReference type="Rhea" id="RHEA-COMP:10661"/>
        <dbReference type="ChEBI" id="CHEBI:43474"/>
        <dbReference type="ChEBI" id="CHEBI:46858"/>
        <dbReference type="ChEBI" id="CHEBI:83624"/>
        <dbReference type="ChEBI" id="CHEBI:456216"/>
        <dbReference type="EC" id="2.7.7.89"/>
    </reaction>
</comment>
<dbReference type="Gene3D" id="3.30.460.10">
    <property type="entry name" value="Beta Polymerase, domain 2"/>
    <property type="match status" value="2"/>
</dbReference>